<organism evidence="1 2">
    <name type="scientific">Streptomyces pacificus</name>
    <dbReference type="NCBI Taxonomy" id="2705029"/>
    <lineage>
        <taxon>Bacteria</taxon>
        <taxon>Bacillati</taxon>
        <taxon>Actinomycetota</taxon>
        <taxon>Actinomycetes</taxon>
        <taxon>Kitasatosporales</taxon>
        <taxon>Streptomycetaceae</taxon>
        <taxon>Streptomyces</taxon>
    </lineage>
</organism>
<proteinExistence type="predicted"/>
<dbReference type="AlphaFoldDB" id="A0A6A0B2I0"/>
<sequence>MAARRGRRSSARGRVRRSGPVTVELVGMDELRQRLQELGPDVQSACVRALKESAAAVVDHTKAAVRKDTGNLQQSVRARFRNNGLRAEIGWWDRDDDYAVYHELGTRRFPPKPALGPALEVERNKIGGRIAAEIRKELS</sequence>
<dbReference type="Pfam" id="PF04883">
    <property type="entry name" value="HK97-gp10_like"/>
    <property type="match status" value="1"/>
</dbReference>
<accession>A0A6A0B2I0</accession>
<dbReference type="NCBIfam" id="TIGR01725">
    <property type="entry name" value="phge_HK97_gp10"/>
    <property type="match status" value="1"/>
</dbReference>
<name>A0A6A0B2I0_9ACTN</name>
<protein>
    <recommendedName>
        <fullName evidence="3">HK97 gp10 family phage protein</fullName>
    </recommendedName>
</protein>
<dbReference type="Proteomes" id="UP000484988">
    <property type="component" value="Unassembled WGS sequence"/>
</dbReference>
<reference evidence="1 2" key="1">
    <citation type="submission" date="2020-02" db="EMBL/GenBank/DDBJ databases">
        <title>Whole Genome Shotgun Sequence of Streptomyces sp. strain CWH03.</title>
        <authorList>
            <person name="Dohra H."/>
            <person name="Kodani S."/>
            <person name="Yamamura H."/>
        </authorList>
    </citation>
    <scope>NUCLEOTIDE SEQUENCE [LARGE SCALE GENOMIC DNA]</scope>
    <source>
        <strain evidence="1 2">CWH03</strain>
    </source>
</reference>
<comment type="caution">
    <text evidence="1">The sequence shown here is derived from an EMBL/GenBank/DDBJ whole genome shotgun (WGS) entry which is preliminary data.</text>
</comment>
<dbReference type="RefSeq" id="WP_254076996.1">
    <property type="nucleotide sequence ID" value="NZ_BLLG01000021.1"/>
</dbReference>
<gene>
    <name evidence="1" type="ORF">SCWH03_51780</name>
</gene>
<evidence type="ECO:0008006" key="3">
    <source>
        <dbReference type="Google" id="ProtNLM"/>
    </source>
</evidence>
<evidence type="ECO:0000313" key="2">
    <source>
        <dbReference type="Proteomes" id="UP000484988"/>
    </source>
</evidence>
<dbReference type="InterPro" id="IPR010064">
    <property type="entry name" value="HK97-gp10_tail"/>
</dbReference>
<dbReference type="EMBL" id="BLLG01000021">
    <property type="protein sequence ID" value="GFH38915.1"/>
    <property type="molecule type" value="Genomic_DNA"/>
</dbReference>
<evidence type="ECO:0000313" key="1">
    <source>
        <dbReference type="EMBL" id="GFH38915.1"/>
    </source>
</evidence>
<keyword evidence="2" id="KW-1185">Reference proteome</keyword>